<sequence>MSWSTSVLQPLEGGQCSRQFVLGSRRLHWMSKGVLDTSHLPFEGIAFPITLIQVNLHLIYPQELFPEL</sequence>
<reference evidence="1" key="1">
    <citation type="submission" date="2014-11" db="EMBL/GenBank/DDBJ databases">
        <authorList>
            <person name="Amaro Gonzalez C."/>
        </authorList>
    </citation>
    <scope>NUCLEOTIDE SEQUENCE</scope>
</reference>
<evidence type="ECO:0000313" key="1">
    <source>
        <dbReference type="EMBL" id="JAH60849.1"/>
    </source>
</evidence>
<dbReference type="AlphaFoldDB" id="A0A0E9U4M5"/>
<protein>
    <submittedName>
        <fullName evidence="1">Uncharacterized protein</fullName>
    </submittedName>
</protein>
<reference evidence="1" key="2">
    <citation type="journal article" date="2015" name="Fish Shellfish Immunol.">
        <title>Early steps in the European eel (Anguilla anguilla)-Vibrio vulnificus interaction in the gills: Role of the RtxA13 toxin.</title>
        <authorList>
            <person name="Callol A."/>
            <person name="Pajuelo D."/>
            <person name="Ebbesson L."/>
            <person name="Teles M."/>
            <person name="MacKenzie S."/>
            <person name="Amaro C."/>
        </authorList>
    </citation>
    <scope>NUCLEOTIDE SEQUENCE</scope>
</reference>
<proteinExistence type="predicted"/>
<organism evidence="1">
    <name type="scientific">Anguilla anguilla</name>
    <name type="common">European freshwater eel</name>
    <name type="synonym">Muraena anguilla</name>
    <dbReference type="NCBI Taxonomy" id="7936"/>
    <lineage>
        <taxon>Eukaryota</taxon>
        <taxon>Metazoa</taxon>
        <taxon>Chordata</taxon>
        <taxon>Craniata</taxon>
        <taxon>Vertebrata</taxon>
        <taxon>Euteleostomi</taxon>
        <taxon>Actinopterygii</taxon>
        <taxon>Neopterygii</taxon>
        <taxon>Teleostei</taxon>
        <taxon>Anguilliformes</taxon>
        <taxon>Anguillidae</taxon>
        <taxon>Anguilla</taxon>
    </lineage>
</organism>
<accession>A0A0E9U4M5</accession>
<name>A0A0E9U4M5_ANGAN</name>
<dbReference type="EMBL" id="GBXM01047728">
    <property type="protein sequence ID" value="JAH60849.1"/>
    <property type="molecule type" value="Transcribed_RNA"/>
</dbReference>